<keyword evidence="2" id="KW-1185">Reference proteome</keyword>
<evidence type="ECO:0000313" key="2">
    <source>
        <dbReference type="Proteomes" id="UP001499993"/>
    </source>
</evidence>
<protein>
    <recommendedName>
        <fullName evidence="3">Transcriptional regulator, AbiEi antitoxin, Type IV TA system</fullName>
    </recommendedName>
</protein>
<comment type="caution">
    <text evidence="1">The sequence shown here is derived from an EMBL/GenBank/DDBJ whole genome shotgun (WGS) entry which is preliminary data.</text>
</comment>
<organism evidence="1 2">
    <name type="scientific">Streptomonospora halophila</name>
    <dbReference type="NCBI Taxonomy" id="427369"/>
    <lineage>
        <taxon>Bacteria</taxon>
        <taxon>Bacillati</taxon>
        <taxon>Actinomycetota</taxon>
        <taxon>Actinomycetes</taxon>
        <taxon>Streptosporangiales</taxon>
        <taxon>Nocardiopsidaceae</taxon>
        <taxon>Streptomonospora</taxon>
    </lineage>
</organism>
<gene>
    <name evidence="1" type="ORF">GCM10023224_24920</name>
</gene>
<name>A0ABP9GFR2_9ACTN</name>
<proteinExistence type="predicted"/>
<accession>A0ABP9GFR2</accession>
<sequence>MDWESSFYDLSVTAARQLGLVTRAQAERAGVGAAGLDRFQETGMLWELDWSVYQLASSPTDPTSAYAYAAWLAVEPDRFAWERPVEAHRGAVLSHESAARLFGLGPVSVAGVDITAPESLQAPRAVRIHHTPLAAHEATIQGGVPVTAPQRTLVDLVRSGTSHDEVAAVLDGALRRDLVDLAALHTELVPLAKRCGFPAEGPLFAEHFRADRVAARSELSPRNVRALAELRAPARVTRVTALLRRIGEGDDAADLAAISADPELVRAIAAEIVGRSGADA</sequence>
<evidence type="ECO:0000313" key="1">
    <source>
        <dbReference type="EMBL" id="GAA4941776.1"/>
    </source>
</evidence>
<dbReference type="EMBL" id="BAABIK010000012">
    <property type="protein sequence ID" value="GAA4941776.1"/>
    <property type="molecule type" value="Genomic_DNA"/>
</dbReference>
<dbReference type="Proteomes" id="UP001499993">
    <property type="component" value="Unassembled WGS sequence"/>
</dbReference>
<evidence type="ECO:0008006" key="3">
    <source>
        <dbReference type="Google" id="ProtNLM"/>
    </source>
</evidence>
<reference evidence="2" key="1">
    <citation type="journal article" date="2019" name="Int. J. Syst. Evol. Microbiol.">
        <title>The Global Catalogue of Microorganisms (GCM) 10K type strain sequencing project: providing services to taxonomists for standard genome sequencing and annotation.</title>
        <authorList>
            <consortium name="The Broad Institute Genomics Platform"/>
            <consortium name="The Broad Institute Genome Sequencing Center for Infectious Disease"/>
            <person name="Wu L."/>
            <person name="Ma J."/>
        </authorList>
    </citation>
    <scope>NUCLEOTIDE SEQUENCE [LARGE SCALE GENOMIC DNA]</scope>
    <source>
        <strain evidence="2">JCM 18123</strain>
    </source>
</reference>
<dbReference type="RefSeq" id="WP_345556706.1">
    <property type="nucleotide sequence ID" value="NZ_BAABIK010000012.1"/>
</dbReference>